<evidence type="ECO:0000313" key="2">
    <source>
        <dbReference type="Proteomes" id="UP000004925"/>
    </source>
</evidence>
<accession>A0A0M1VXR7</accession>
<dbReference type="GeneID" id="79799504"/>
<dbReference type="RefSeq" id="WP_008796487.1">
    <property type="nucleotide sequence ID" value="NZ_KQ235736.1"/>
</dbReference>
<dbReference type="Proteomes" id="UP000004925">
    <property type="component" value="Unassembled WGS sequence"/>
</dbReference>
<evidence type="ECO:0008006" key="3">
    <source>
        <dbReference type="Google" id="ProtNLM"/>
    </source>
</evidence>
<dbReference type="AlphaFoldDB" id="A0A0M1VXR7"/>
<organism evidence="1 2">
    <name type="scientific">Fusobacterium vincentii 4_1_13</name>
    <dbReference type="NCBI Taxonomy" id="469606"/>
    <lineage>
        <taxon>Bacteria</taxon>
        <taxon>Fusobacteriati</taxon>
        <taxon>Fusobacteriota</taxon>
        <taxon>Fusobacteriia</taxon>
        <taxon>Fusobacteriales</taxon>
        <taxon>Fusobacteriaceae</taxon>
        <taxon>Fusobacterium</taxon>
    </lineage>
</organism>
<reference evidence="1 2" key="1">
    <citation type="submission" date="2011-10" db="EMBL/GenBank/DDBJ databases">
        <title>The Genome Sequence of Fusobacterium sp. 4_1_13.</title>
        <authorList>
            <consortium name="The Broad Institute Genome Sequencing Platform"/>
            <person name="Earl A."/>
            <person name="Ward D."/>
            <person name="Feldgarden M."/>
            <person name="Gevers D."/>
            <person name="Strauss J."/>
            <person name="Ambrose C."/>
            <person name="Allen-Vercoe E."/>
            <person name="Young S.K."/>
            <person name="Zeng Q."/>
            <person name="Gargeya S."/>
            <person name="Fitzgerald M."/>
            <person name="Haas B."/>
            <person name="Abouelleil A."/>
            <person name="Alvarado L."/>
            <person name="Arachchi H.M."/>
            <person name="Berlin A."/>
            <person name="Brown A."/>
            <person name="Chapman S.B."/>
            <person name="Chen Z."/>
            <person name="Dunbar C."/>
            <person name="Freedman E."/>
            <person name="Gearin G."/>
            <person name="Goldberg J."/>
            <person name="Griggs A."/>
            <person name="Gujja S."/>
            <person name="Heiman D."/>
            <person name="Howarth C."/>
            <person name="Larson L."/>
            <person name="Lui A."/>
            <person name="MacDonald P.J."/>
            <person name="Montmayeur A."/>
            <person name="Murphy C."/>
            <person name="Neiman D."/>
            <person name="Pearson M."/>
            <person name="Priest M."/>
            <person name="Roberts A."/>
            <person name="Saif S."/>
            <person name="Shea T."/>
            <person name="Shenoy N."/>
            <person name="Sisk P."/>
            <person name="Stolte C."/>
            <person name="Sykes S."/>
            <person name="Wortman J."/>
            <person name="Nusbaum C."/>
            <person name="Birren B."/>
        </authorList>
    </citation>
    <scope>NUCLEOTIDE SEQUENCE [LARGE SCALE GENOMIC DNA]</scope>
    <source>
        <strain evidence="1 2">4_1_13</strain>
    </source>
</reference>
<dbReference type="HOGENOM" id="CLU_2436544_0_0_0"/>
<evidence type="ECO:0000313" key="1">
    <source>
        <dbReference type="EMBL" id="EEO41267.1"/>
    </source>
</evidence>
<comment type="caution">
    <text evidence="1">The sequence shown here is derived from an EMBL/GenBank/DDBJ whole genome shotgun (WGS) entry which is preliminary data.</text>
</comment>
<dbReference type="eggNOG" id="ENOG50336GP">
    <property type="taxonomic scope" value="Bacteria"/>
</dbReference>
<protein>
    <recommendedName>
        <fullName evidence="3">DUF721 domain-containing protein</fullName>
    </recommendedName>
</protein>
<sequence length="90" mass="10746">MKVVSISEIATFKISNDDRIKLMILKEKWKELFLELFQNSSVIDFKENTIYIKGYNSAVKHYIFTNKMKIIEKILENLEIKFEINDIKVK</sequence>
<dbReference type="EMBL" id="ACDE02000015">
    <property type="protein sequence ID" value="EEO41267.1"/>
    <property type="molecule type" value="Genomic_DNA"/>
</dbReference>
<gene>
    <name evidence="1" type="ORF">FSCG_01980</name>
</gene>
<proteinExistence type="predicted"/>
<name>A0A0M1VXR7_FUSVC</name>